<evidence type="ECO:0000313" key="3">
    <source>
        <dbReference type="Proteomes" id="UP001286456"/>
    </source>
</evidence>
<feature type="compositionally biased region" description="Acidic residues" evidence="1">
    <location>
        <begin position="195"/>
        <end position="205"/>
    </location>
</feature>
<reference evidence="2" key="1">
    <citation type="journal article" date="2023" name="Mol. Phylogenet. Evol.">
        <title>Genome-scale phylogeny and comparative genomics of the fungal order Sordariales.</title>
        <authorList>
            <person name="Hensen N."/>
            <person name="Bonometti L."/>
            <person name="Westerberg I."/>
            <person name="Brannstrom I.O."/>
            <person name="Guillou S."/>
            <person name="Cros-Aarteil S."/>
            <person name="Calhoun S."/>
            <person name="Haridas S."/>
            <person name="Kuo A."/>
            <person name="Mondo S."/>
            <person name="Pangilinan J."/>
            <person name="Riley R."/>
            <person name="LaButti K."/>
            <person name="Andreopoulos B."/>
            <person name="Lipzen A."/>
            <person name="Chen C."/>
            <person name="Yan M."/>
            <person name="Daum C."/>
            <person name="Ng V."/>
            <person name="Clum A."/>
            <person name="Steindorff A."/>
            <person name="Ohm R.A."/>
            <person name="Martin F."/>
            <person name="Silar P."/>
            <person name="Natvig D.O."/>
            <person name="Lalanne C."/>
            <person name="Gautier V."/>
            <person name="Ament-Velasquez S.L."/>
            <person name="Kruys A."/>
            <person name="Hutchinson M.I."/>
            <person name="Powell A.J."/>
            <person name="Barry K."/>
            <person name="Miller A.N."/>
            <person name="Grigoriev I.V."/>
            <person name="Debuchy R."/>
            <person name="Gladieux P."/>
            <person name="Hiltunen Thoren M."/>
            <person name="Johannesson H."/>
        </authorList>
    </citation>
    <scope>NUCLEOTIDE SEQUENCE</scope>
    <source>
        <strain evidence="2">SMH4131-1</strain>
    </source>
</reference>
<accession>A0AAE0M9A3</accession>
<keyword evidence="3" id="KW-1185">Reference proteome</keyword>
<dbReference type="EMBL" id="JAUEPO010000004">
    <property type="protein sequence ID" value="KAK3324196.1"/>
    <property type="molecule type" value="Genomic_DNA"/>
</dbReference>
<organism evidence="2 3">
    <name type="scientific">Cercophora scortea</name>
    <dbReference type="NCBI Taxonomy" id="314031"/>
    <lineage>
        <taxon>Eukaryota</taxon>
        <taxon>Fungi</taxon>
        <taxon>Dikarya</taxon>
        <taxon>Ascomycota</taxon>
        <taxon>Pezizomycotina</taxon>
        <taxon>Sordariomycetes</taxon>
        <taxon>Sordariomycetidae</taxon>
        <taxon>Sordariales</taxon>
        <taxon>Lasiosphaeriaceae</taxon>
        <taxon>Cercophora</taxon>
    </lineage>
</organism>
<gene>
    <name evidence="2" type="ORF">B0T19DRAFT_224727</name>
</gene>
<proteinExistence type="predicted"/>
<name>A0AAE0M9A3_9PEZI</name>
<protein>
    <submittedName>
        <fullName evidence="2">Uncharacterized protein</fullName>
    </submittedName>
</protein>
<comment type="caution">
    <text evidence="2">The sequence shown here is derived from an EMBL/GenBank/DDBJ whole genome shotgun (WGS) entry which is preliminary data.</text>
</comment>
<reference evidence="2" key="2">
    <citation type="submission" date="2023-06" db="EMBL/GenBank/DDBJ databases">
        <authorList>
            <consortium name="Lawrence Berkeley National Laboratory"/>
            <person name="Haridas S."/>
            <person name="Hensen N."/>
            <person name="Bonometti L."/>
            <person name="Westerberg I."/>
            <person name="Brannstrom I.O."/>
            <person name="Guillou S."/>
            <person name="Cros-Aarteil S."/>
            <person name="Calhoun S."/>
            <person name="Kuo A."/>
            <person name="Mondo S."/>
            <person name="Pangilinan J."/>
            <person name="Riley R."/>
            <person name="Labutti K."/>
            <person name="Andreopoulos B."/>
            <person name="Lipzen A."/>
            <person name="Chen C."/>
            <person name="Yanf M."/>
            <person name="Daum C."/>
            <person name="Ng V."/>
            <person name="Clum A."/>
            <person name="Steindorff A."/>
            <person name="Ohm R."/>
            <person name="Martin F."/>
            <person name="Silar P."/>
            <person name="Natvig D."/>
            <person name="Lalanne C."/>
            <person name="Gautier V."/>
            <person name="Ament-Velasquez S.L."/>
            <person name="Kruys A."/>
            <person name="Hutchinson M.I."/>
            <person name="Powell A.J."/>
            <person name="Barry K."/>
            <person name="Miller A.N."/>
            <person name="Grigoriev I.V."/>
            <person name="Debuchy R."/>
            <person name="Gladieux P."/>
            <person name="Thoren M.H."/>
            <person name="Johannesson H."/>
        </authorList>
    </citation>
    <scope>NUCLEOTIDE SEQUENCE</scope>
    <source>
        <strain evidence="2">SMH4131-1</strain>
    </source>
</reference>
<evidence type="ECO:0000256" key="1">
    <source>
        <dbReference type="SAM" id="MobiDB-lite"/>
    </source>
</evidence>
<feature type="region of interest" description="Disordered" evidence="1">
    <location>
        <begin position="174"/>
        <end position="205"/>
    </location>
</feature>
<feature type="region of interest" description="Disordered" evidence="1">
    <location>
        <begin position="1"/>
        <end position="69"/>
    </location>
</feature>
<sequence>MAAIEAPAQYERDFRSANKEWKRTKDSSSKWAHGSRHSPGVYMITGSGLTGSEGQHAKSRPVKEAKNPWKREHNIVKARSTFLMPYGRVTAKLHARNEIRDDASRSVGELPPMSPVSRQLSLSDNIMYSFDRHDSPDRPLTLDIFVKSTGRDTEKLVEKEYEVVDFNGEALTGRKARRNLRKTTTDGAAPPVPDTLEEDEGFELV</sequence>
<evidence type="ECO:0000313" key="2">
    <source>
        <dbReference type="EMBL" id="KAK3324196.1"/>
    </source>
</evidence>
<dbReference type="Proteomes" id="UP001286456">
    <property type="component" value="Unassembled WGS sequence"/>
</dbReference>
<feature type="compositionally biased region" description="Basic and acidic residues" evidence="1">
    <location>
        <begin position="10"/>
        <end position="28"/>
    </location>
</feature>
<dbReference type="AlphaFoldDB" id="A0AAE0M9A3"/>